<evidence type="ECO:0000313" key="6">
    <source>
        <dbReference type="Proteomes" id="UP001628156"/>
    </source>
</evidence>
<feature type="coiled-coil region" evidence="1">
    <location>
        <begin position="848"/>
        <end position="879"/>
    </location>
</feature>
<feature type="domain" description="DNA2/NAM7 helicase helicase" evidence="3">
    <location>
        <begin position="286"/>
        <end position="581"/>
    </location>
</feature>
<dbReference type="CDD" id="cd18808">
    <property type="entry name" value="SF1_C_Upf1"/>
    <property type="match status" value="1"/>
</dbReference>
<feature type="coiled-coil region" evidence="1">
    <location>
        <begin position="929"/>
        <end position="956"/>
    </location>
</feature>
<evidence type="ECO:0000256" key="2">
    <source>
        <dbReference type="SAM" id="MobiDB-lite"/>
    </source>
</evidence>
<feature type="domain" description="DNA2/NAM7 helicase-like C-terminal" evidence="4">
    <location>
        <begin position="589"/>
        <end position="780"/>
    </location>
</feature>
<reference evidence="5 6" key="1">
    <citation type="journal article" date="2019" name="PLoS Negl. Trop. Dis.">
        <title>Whole genome sequencing of Entamoeba nuttalli reveals mammalian host-related molecular signatures and a novel octapeptide-repeat surface protein.</title>
        <authorList>
            <person name="Tanaka M."/>
            <person name="Makiuchi T."/>
            <person name="Komiyama T."/>
            <person name="Shiina T."/>
            <person name="Osaki K."/>
            <person name="Tachibana H."/>
        </authorList>
    </citation>
    <scope>NUCLEOTIDE SEQUENCE [LARGE SCALE GENOMIC DNA]</scope>
    <source>
        <strain evidence="5 6">P19-061405</strain>
    </source>
</reference>
<feature type="compositionally biased region" description="Basic and acidic residues" evidence="2">
    <location>
        <begin position="1135"/>
        <end position="1159"/>
    </location>
</feature>
<dbReference type="Pfam" id="PF13087">
    <property type="entry name" value="AAA_12"/>
    <property type="match status" value="1"/>
</dbReference>
<dbReference type="SUPFAM" id="SSF52540">
    <property type="entry name" value="P-loop containing nucleoside triphosphate hydrolases"/>
    <property type="match status" value="1"/>
</dbReference>
<dbReference type="InterPro" id="IPR047187">
    <property type="entry name" value="SF1_C_Upf1"/>
</dbReference>
<feature type="compositionally biased region" description="Polar residues" evidence="2">
    <location>
        <begin position="984"/>
        <end position="995"/>
    </location>
</feature>
<sequence>MESPHQSISEDDNDYNQIFDKLSADAELINKNKRRYPTESCQKVKLTTHSYSAPIVTKKVKWLEISEHQKVDIEKEMVCRVLTFKYPFNSEITKFDCPPLEFKSAEHYINCFKPILFDEIRATIQKSLIENEEPFVVEGIINKIEITRNDVLLSLNVQREEWGEFDLIVVSNVLFETGTFPKNFPFILGVIVKKGEEDKESSLTLRCLKTTEQNNVNFFKIIGKGKKVYMRKITSIISSAREYLSLCTVQHLSLLKTLLKPSLKDTSPSNGIFGKYLQTMKETNIFNSSQIECINSALSKKGFSLIQGPPGTGKTKTLLGILGAIIFGKPASFNKQGTIKMKHSKILVCAPSNAAVDEIVLRIQNEGILNGNGKKQKVNIIRIGNYAGINSKVNEVLIDTLISNELIKRGYNEQKRTENVSSKIASIEQKMRALTKEIEDTTIALNNEKEKVVSSTKENDKKINRIHKYTQTLKEMNNKRDAFRVTLQQMKSEKGKIQRDFAKIRKEITKQLFEEADILCCTLNTSGSDIFLNCIKEKIENVIIDEAAQSVEISTLIPLRFGAERCILIGDPQQLPATVISVAAQNSGYDRSLFERLYKCGVSVDMLKIQYRMHPLIREFPSNQFYSGELIDGRDESILPCSIDKGFGPVVFYDACGGLEERVGQTLANEVEVQIVIGLLEGLIKKYPNCKEWDIGIVTPYRQQLLLIKMAIETSLLLKEMSKLCVNTIDGFQGREMDIIIFSCVRSSQIKPSIGFLSDIRRMNVALTRAKNALWVIGNSNTLCTNKTWKQYIEWLKEKDLIIEINENIIRDTSKYGEFGITKNISNNPHFVQEKKKDKIFTFEEIVELQEQQRIEKRNERLKEKNEELKLINKEQQIQIEVKKQLDLIQKRERNKMCKRLKLLRTYENTRLEEELQIRKKSQNEDEIKKFELTEREEIEKRLATEKNRIESSIQQLLDSQEHQIRSSIEKQFNENPIQFINLQKPNNSQDQLNTSEESNKNKSDENNDIDSFDLSQVEEDNDNTSTKDNNEQQEEKEDVQKSERVINNSNQLEEKEPFDLEKARSNFENQVIGMYHDMYDIENDIESRETHKIKIPSRKISSKIKTLKKKVIETKNEFNKIKDFIPSLVSNEGNNEKEQRKHSCSEDSEYEEKRTLIN</sequence>
<organism evidence="5 6">
    <name type="scientific">Entamoeba nuttalli</name>
    <dbReference type="NCBI Taxonomy" id="412467"/>
    <lineage>
        <taxon>Eukaryota</taxon>
        <taxon>Amoebozoa</taxon>
        <taxon>Evosea</taxon>
        <taxon>Archamoebae</taxon>
        <taxon>Mastigamoebida</taxon>
        <taxon>Entamoebidae</taxon>
        <taxon>Entamoeba</taxon>
    </lineage>
</organism>
<accession>A0ABQ0DH55</accession>
<dbReference type="Gene3D" id="3.40.50.300">
    <property type="entry name" value="P-loop containing nucleotide triphosphate hydrolases"/>
    <property type="match status" value="2"/>
</dbReference>
<proteinExistence type="predicted"/>
<evidence type="ECO:0008006" key="7">
    <source>
        <dbReference type="Google" id="ProtNLM"/>
    </source>
</evidence>
<evidence type="ECO:0000259" key="3">
    <source>
        <dbReference type="Pfam" id="PF13086"/>
    </source>
</evidence>
<name>A0ABQ0DH55_9EUKA</name>
<feature type="region of interest" description="Disordered" evidence="2">
    <location>
        <begin position="1131"/>
        <end position="1159"/>
    </location>
</feature>
<feature type="compositionally biased region" description="Acidic residues" evidence="2">
    <location>
        <begin position="1007"/>
        <end position="1023"/>
    </location>
</feature>
<comment type="caution">
    <text evidence="5">The sequence shown here is derived from an EMBL/GenBank/DDBJ whole genome shotgun (WGS) entry which is preliminary data.</text>
</comment>
<feature type="coiled-coil region" evidence="1">
    <location>
        <begin position="417"/>
        <end position="507"/>
    </location>
</feature>
<keyword evidence="6" id="KW-1185">Reference proteome</keyword>
<dbReference type="InterPro" id="IPR027417">
    <property type="entry name" value="P-loop_NTPase"/>
</dbReference>
<dbReference type="Pfam" id="PF13086">
    <property type="entry name" value="AAA_11"/>
    <property type="match status" value="1"/>
</dbReference>
<evidence type="ECO:0000313" key="5">
    <source>
        <dbReference type="EMBL" id="GAB1222032.1"/>
    </source>
</evidence>
<evidence type="ECO:0000259" key="4">
    <source>
        <dbReference type="Pfam" id="PF13087"/>
    </source>
</evidence>
<keyword evidence="1" id="KW-0175">Coiled coil</keyword>
<dbReference type="InterPro" id="IPR045055">
    <property type="entry name" value="DNA2/NAM7-like"/>
</dbReference>
<feature type="compositionally biased region" description="Basic and acidic residues" evidence="2">
    <location>
        <begin position="1053"/>
        <end position="1062"/>
    </location>
</feature>
<dbReference type="Proteomes" id="UP001628156">
    <property type="component" value="Unassembled WGS sequence"/>
</dbReference>
<dbReference type="InterPro" id="IPR041677">
    <property type="entry name" value="DNA2/NAM7_AAA_11"/>
</dbReference>
<protein>
    <recommendedName>
        <fullName evidence="7">tRNA splicing endonuclease</fullName>
    </recommendedName>
</protein>
<dbReference type="CDD" id="cd18042">
    <property type="entry name" value="DEXXQc_SETX"/>
    <property type="match status" value="1"/>
</dbReference>
<evidence type="ECO:0000256" key="1">
    <source>
        <dbReference type="SAM" id="Coils"/>
    </source>
</evidence>
<dbReference type="InterPro" id="IPR041679">
    <property type="entry name" value="DNA2/NAM7-like_C"/>
</dbReference>
<dbReference type="PANTHER" id="PTHR10887">
    <property type="entry name" value="DNA2/NAM7 HELICASE FAMILY"/>
    <property type="match status" value="1"/>
</dbReference>
<gene>
    <name evidence="5" type="ORF">ENUP19_0089G0029</name>
</gene>
<feature type="region of interest" description="Disordered" evidence="2">
    <location>
        <begin position="984"/>
        <end position="1062"/>
    </location>
</feature>
<dbReference type="PANTHER" id="PTHR10887:SF495">
    <property type="entry name" value="HELICASE SENATAXIN ISOFORM X1-RELATED"/>
    <property type="match status" value="1"/>
</dbReference>
<dbReference type="EMBL" id="BAAFRS010000089">
    <property type="protein sequence ID" value="GAB1222032.1"/>
    <property type="molecule type" value="Genomic_DNA"/>
</dbReference>